<sequence length="386" mass="42394">MNMNQLKALKEKLNAKIEEANAITNKAVEEVRAMTDAETGDHDKIENEIRALKVTIEKAEAERTPLDIPAENRAEGETEEDSQIRAFAGYIRNHAPGVQNRAEGDVNLTPGDNGAIIPKTIADRIIKRLYDISPVLQAAQHYTVKGQLDLPYYDEQTSAITVAYAEEFGELTAKVGQFKKITLTGYLAASLALVSRSLMNGTDVDLVSFVVNDTAEKVNRWIERELLIGTDGKIEGLSTCKQIVTAKAASALELDDMIDVQDAVPDQLQNGAMWIMHRSTRTLLRKLKDGDGKPLMQPDITAPFGYTLLGKPVFTSDNMPKVAAGASPVYYGNFAGLAVKFAEQPTVEVLREKYAEQHAVGAIMWMELDAKIQQEQAISKLQMAAS</sequence>
<feature type="coiled-coil region" evidence="2">
    <location>
        <begin position="3"/>
        <end position="62"/>
    </location>
</feature>
<keyword evidence="2" id="KW-0175">Coiled coil</keyword>
<dbReference type="Proteomes" id="UP001320544">
    <property type="component" value="Chromosome"/>
</dbReference>
<gene>
    <name evidence="4" type="ORF">CE91St30_02780</name>
</gene>
<accession>A0ABN6MAB6</accession>
<evidence type="ECO:0000313" key="5">
    <source>
        <dbReference type="Proteomes" id="UP001320544"/>
    </source>
</evidence>
<comment type="subcellular location">
    <subcellularLocation>
        <location evidence="1">Virion</location>
    </subcellularLocation>
</comment>
<dbReference type="Pfam" id="PF05065">
    <property type="entry name" value="Phage_capsid"/>
    <property type="match status" value="1"/>
</dbReference>
<evidence type="ECO:0000256" key="2">
    <source>
        <dbReference type="SAM" id="Coils"/>
    </source>
</evidence>
<dbReference type="NCBIfam" id="TIGR01554">
    <property type="entry name" value="major_cap_HK97"/>
    <property type="match status" value="1"/>
</dbReference>
<keyword evidence="5" id="KW-1185">Reference proteome</keyword>
<evidence type="ECO:0000259" key="3">
    <source>
        <dbReference type="Pfam" id="PF05065"/>
    </source>
</evidence>
<protein>
    <recommendedName>
        <fullName evidence="3">Phage capsid-like C-terminal domain-containing protein</fullName>
    </recommendedName>
</protein>
<dbReference type="InterPro" id="IPR054612">
    <property type="entry name" value="Phage_capsid-like_C"/>
</dbReference>
<dbReference type="Gene3D" id="3.30.2400.10">
    <property type="entry name" value="Major capsid protein gp5"/>
    <property type="match status" value="1"/>
</dbReference>
<name>A0ABN6MAB6_9ACTN</name>
<dbReference type="SUPFAM" id="SSF56563">
    <property type="entry name" value="Major capsid protein gp5"/>
    <property type="match status" value="1"/>
</dbReference>
<dbReference type="EMBL" id="AP025564">
    <property type="protein sequence ID" value="BDE94945.1"/>
    <property type="molecule type" value="Genomic_DNA"/>
</dbReference>
<dbReference type="RefSeq" id="WP_244411467.1">
    <property type="nucleotide sequence ID" value="NZ_AP025564.1"/>
</dbReference>
<proteinExistence type="predicted"/>
<dbReference type="InterPro" id="IPR024455">
    <property type="entry name" value="Phage_capsid"/>
</dbReference>
<evidence type="ECO:0000313" key="4">
    <source>
        <dbReference type="EMBL" id="BDE94945.1"/>
    </source>
</evidence>
<evidence type="ECO:0000256" key="1">
    <source>
        <dbReference type="ARBA" id="ARBA00004328"/>
    </source>
</evidence>
<feature type="domain" description="Phage capsid-like C-terminal" evidence="3">
    <location>
        <begin position="114"/>
        <end position="382"/>
    </location>
</feature>
<dbReference type="Gene3D" id="3.30.2320.10">
    <property type="entry name" value="hypothetical protein PF0899 domain"/>
    <property type="match status" value="1"/>
</dbReference>
<reference evidence="4 5" key="1">
    <citation type="submission" date="2022-01" db="EMBL/GenBank/DDBJ databases">
        <title>Novel bile acid biosynthetic pathways are enriched in the microbiome of centenarians.</title>
        <authorList>
            <person name="Sato Y."/>
            <person name="Atarashi K."/>
            <person name="Plichta R.D."/>
            <person name="Arai Y."/>
            <person name="Sasajima S."/>
            <person name="Kearney M.S."/>
            <person name="Suda W."/>
            <person name="Takeshita K."/>
            <person name="Sasaki T."/>
            <person name="Okamoto S."/>
            <person name="Skelly N.A."/>
            <person name="Okamura Y."/>
            <person name="Vlamakis H."/>
            <person name="Li Y."/>
            <person name="Tanoue T."/>
            <person name="Takei H."/>
            <person name="Nittono H."/>
            <person name="Narushima S."/>
            <person name="Irie J."/>
            <person name="Itoh H."/>
            <person name="Moriya K."/>
            <person name="Sugiura Y."/>
            <person name="Suematsu M."/>
            <person name="Moritoki N."/>
            <person name="Shibata S."/>
            <person name="Littman R.D."/>
            <person name="Fischbach A.M."/>
            <person name="Uwamino Y."/>
            <person name="Inoue T."/>
            <person name="Honda A."/>
            <person name="Hattori M."/>
            <person name="Murai T."/>
            <person name="Xavier J.R."/>
            <person name="Hirose N."/>
            <person name="Honda K."/>
        </authorList>
    </citation>
    <scope>NUCLEOTIDE SEQUENCE [LARGE SCALE GENOMIC DNA]</scope>
    <source>
        <strain evidence="4 5">CE91-St30</strain>
    </source>
</reference>
<organism evidence="4 5">
    <name type="scientific">Raoultibacter timonensis</name>
    <dbReference type="NCBI Taxonomy" id="1907662"/>
    <lineage>
        <taxon>Bacteria</taxon>
        <taxon>Bacillati</taxon>
        <taxon>Actinomycetota</taxon>
        <taxon>Coriobacteriia</taxon>
        <taxon>Eggerthellales</taxon>
        <taxon>Eggerthellaceae</taxon>
        <taxon>Raoultibacter</taxon>
    </lineage>
</organism>